<evidence type="ECO:0000256" key="1">
    <source>
        <dbReference type="ARBA" id="ARBA00004651"/>
    </source>
</evidence>
<name>A0A232F2N3_9HYME</name>
<dbReference type="PANTHER" id="PTHR21137:SF35">
    <property type="entry name" value="ODORANT RECEPTOR 19A-RELATED"/>
    <property type="match status" value="1"/>
</dbReference>
<feature type="transmembrane region" description="Helical" evidence="10">
    <location>
        <begin position="407"/>
        <end position="429"/>
    </location>
</feature>
<evidence type="ECO:0000256" key="4">
    <source>
        <dbReference type="ARBA" id="ARBA00022692"/>
    </source>
</evidence>
<keyword evidence="8" id="KW-0675">Receptor</keyword>
<dbReference type="OrthoDB" id="6617147at2759"/>
<keyword evidence="3" id="KW-0716">Sensory transduction</keyword>
<evidence type="ECO:0008006" key="13">
    <source>
        <dbReference type="Google" id="ProtNLM"/>
    </source>
</evidence>
<dbReference type="InterPro" id="IPR004117">
    <property type="entry name" value="7tm6_olfct_rcpt"/>
</dbReference>
<evidence type="ECO:0000256" key="2">
    <source>
        <dbReference type="ARBA" id="ARBA00022475"/>
    </source>
</evidence>
<gene>
    <name evidence="11" type="ORF">TSAR_005275</name>
</gene>
<sequence>MISVILDIIMPLNVSRTKILFEGGEFILDPYQHFYKLYVYFVITSFVIMTSIIAIDTNYTIIIHQILGLLTIVKHRLRRLAIPMNLKKDNSYHAIIKTIHLHNDALQFVDLIESSYSYLFLVFIGFTIIIISISTSIMMAQIGKLLNMIRVAMFVLGASLHFLYINWTGQQMIDHSKELYLNVYSNEWYNLTKEAKTLLKIVMLRCLKPSKFTAGGLYTMNLESFGTIMESALTYVAIMSSFLYMLIAGLGFCQIPMIPIVLDLIMPLNESRPKILFVKGEYIIDPLKHFYKLYLYFAIASLITVTVVSAIDTTYTACVHQILAIFSIIKHRIHTATISFDSKNDISYDIIIKAIHLHTAALQFIDLIDLSYSLSFLILIGFTIVFISIGTVVVIDHMGAMLDLIRLTLFLIGSLMHFLFISWPGQLVIDHSNDLFVSVYANEWYVISARAKTLLKIVMLRCIKPCILTAGGLYVMNLENFGVILKSALSYMAVVASFR</sequence>
<evidence type="ECO:0000313" key="12">
    <source>
        <dbReference type="Proteomes" id="UP000215335"/>
    </source>
</evidence>
<dbReference type="GO" id="GO:0005549">
    <property type="term" value="F:odorant binding"/>
    <property type="evidence" value="ECO:0007669"/>
    <property type="project" value="InterPro"/>
</dbReference>
<feature type="transmembrane region" description="Helical" evidence="10">
    <location>
        <begin position="372"/>
        <end position="395"/>
    </location>
</feature>
<dbReference type="Pfam" id="PF02949">
    <property type="entry name" value="7tm_6"/>
    <property type="match status" value="2"/>
</dbReference>
<feature type="transmembrane region" description="Helical" evidence="10">
    <location>
        <begin position="148"/>
        <end position="167"/>
    </location>
</feature>
<comment type="subcellular location">
    <subcellularLocation>
        <location evidence="1">Cell membrane</location>
        <topology evidence="1">Multi-pass membrane protein</topology>
    </subcellularLocation>
</comment>
<accession>A0A232F2N3</accession>
<feature type="transmembrane region" description="Helical" evidence="10">
    <location>
        <begin position="481"/>
        <end position="498"/>
    </location>
</feature>
<keyword evidence="4 10" id="KW-0812">Transmembrane</keyword>
<evidence type="ECO:0000256" key="9">
    <source>
        <dbReference type="ARBA" id="ARBA00023224"/>
    </source>
</evidence>
<feature type="transmembrane region" description="Helical" evidence="10">
    <location>
        <begin position="118"/>
        <end position="142"/>
    </location>
</feature>
<evidence type="ECO:0000256" key="8">
    <source>
        <dbReference type="ARBA" id="ARBA00023170"/>
    </source>
</evidence>
<evidence type="ECO:0000256" key="3">
    <source>
        <dbReference type="ARBA" id="ARBA00022606"/>
    </source>
</evidence>
<protein>
    <recommendedName>
        <fullName evidence="13">Odorant receptor</fullName>
    </recommendedName>
</protein>
<dbReference type="GO" id="GO:0005886">
    <property type="term" value="C:plasma membrane"/>
    <property type="evidence" value="ECO:0007669"/>
    <property type="project" value="UniProtKB-SubCell"/>
</dbReference>
<feature type="transmembrane region" description="Helical" evidence="10">
    <location>
        <begin position="37"/>
        <end position="55"/>
    </location>
</feature>
<evidence type="ECO:0000256" key="6">
    <source>
        <dbReference type="ARBA" id="ARBA00022989"/>
    </source>
</evidence>
<dbReference type="AlphaFoldDB" id="A0A232F2N3"/>
<organism evidence="11 12">
    <name type="scientific">Trichomalopsis sarcophagae</name>
    <dbReference type="NCBI Taxonomy" id="543379"/>
    <lineage>
        <taxon>Eukaryota</taxon>
        <taxon>Metazoa</taxon>
        <taxon>Ecdysozoa</taxon>
        <taxon>Arthropoda</taxon>
        <taxon>Hexapoda</taxon>
        <taxon>Insecta</taxon>
        <taxon>Pterygota</taxon>
        <taxon>Neoptera</taxon>
        <taxon>Endopterygota</taxon>
        <taxon>Hymenoptera</taxon>
        <taxon>Apocrita</taxon>
        <taxon>Proctotrupomorpha</taxon>
        <taxon>Chalcidoidea</taxon>
        <taxon>Pteromalidae</taxon>
        <taxon>Pteromalinae</taxon>
        <taxon>Trichomalopsis</taxon>
    </lineage>
</organism>
<feature type="transmembrane region" description="Helical" evidence="10">
    <location>
        <begin position="293"/>
        <end position="311"/>
    </location>
</feature>
<keyword evidence="12" id="KW-1185">Reference proteome</keyword>
<evidence type="ECO:0000256" key="5">
    <source>
        <dbReference type="ARBA" id="ARBA00022725"/>
    </source>
</evidence>
<keyword evidence="7 10" id="KW-0472">Membrane</keyword>
<keyword evidence="9" id="KW-0807">Transducer</keyword>
<proteinExistence type="predicted"/>
<dbReference type="GO" id="GO:0004984">
    <property type="term" value="F:olfactory receptor activity"/>
    <property type="evidence" value="ECO:0007669"/>
    <property type="project" value="InterPro"/>
</dbReference>
<evidence type="ECO:0000256" key="7">
    <source>
        <dbReference type="ARBA" id="ARBA00023136"/>
    </source>
</evidence>
<keyword evidence="2" id="KW-1003">Cell membrane</keyword>
<dbReference type="GO" id="GO:0007165">
    <property type="term" value="P:signal transduction"/>
    <property type="evidence" value="ECO:0007669"/>
    <property type="project" value="UniProtKB-KW"/>
</dbReference>
<keyword evidence="6 10" id="KW-1133">Transmembrane helix</keyword>
<dbReference type="Proteomes" id="UP000215335">
    <property type="component" value="Unassembled WGS sequence"/>
</dbReference>
<comment type="caution">
    <text evidence="11">The sequence shown here is derived from an EMBL/GenBank/DDBJ whole genome shotgun (WGS) entry which is preliminary data.</text>
</comment>
<keyword evidence="5" id="KW-0552">Olfaction</keyword>
<reference evidence="11 12" key="1">
    <citation type="journal article" date="2017" name="Curr. Biol.">
        <title>The Evolution of Venom by Co-option of Single-Copy Genes.</title>
        <authorList>
            <person name="Martinson E.O."/>
            <person name="Mrinalini"/>
            <person name="Kelkar Y.D."/>
            <person name="Chang C.H."/>
            <person name="Werren J.H."/>
        </authorList>
    </citation>
    <scope>NUCLEOTIDE SEQUENCE [LARGE SCALE GENOMIC DNA]</scope>
    <source>
        <strain evidence="11 12">Alberta</strain>
        <tissue evidence="11">Whole body</tissue>
    </source>
</reference>
<evidence type="ECO:0000256" key="10">
    <source>
        <dbReference type="SAM" id="Phobius"/>
    </source>
</evidence>
<evidence type="ECO:0000313" key="11">
    <source>
        <dbReference type="EMBL" id="OXU25024.1"/>
    </source>
</evidence>
<dbReference type="PANTHER" id="PTHR21137">
    <property type="entry name" value="ODORANT RECEPTOR"/>
    <property type="match status" value="1"/>
</dbReference>
<dbReference type="EMBL" id="NNAY01001133">
    <property type="protein sequence ID" value="OXU25024.1"/>
    <property type="molecule type" value="Genomic_DNA"/>
</dbReference>